<feature type="coiled-coil region" evidence="9">
    <location>
        <begin position="191"/>
        <end position="229"/>
    </location>
</feature>
<name>A0A7W9AWV8_9HYPH</name>
<dbReference type="Proteomes" id="UP000555546">
    <property type="component" value="Unassembled WGS sequence"/>
</dbReference>
<organism evidence="13 14">
    <name type="scientific">Brucella daejeonensis</name>
    <dbReference type="NCBI Taxonomy" id="659015"/>
    <lineage>
        <taxon>Bacteria</taxon>
        <taxon>Pseudomonadati</taxon>
        <taxon>Pseudomonadota</taxon>
        <taxon>Alphaproteobacteria</taxon>
        <taxon>Hyphomicrobiales</taxon>
        <taxon>Brucellaceae</taxon>
        <taxon>Brucella/Ochrobactrum group</taxon>
        <taxon>Brucella</taxon>
    </lineage>
</organism>
<dbReference type="PANTHER" id="PTHR42878">
    <property type="entry name" value="TWO-COMPONENT HISTIDINE KINASE"/>
    <property type="match status" value="1"/>
</dbReference>
<dbReference type="GO" id="GO:0007234">
    <property type="term" value="P:osmosensory signaling via phosphorelay pathway"/>
    <property type="evidence" value="ECO:0007669"/>
    <property type="project" value="TreeGrafter"/>
</dbReference>
<evidence type="ECO:0000256" key="5">
    <source>
        <dbReference type="ARBA" id="ARBA00022741"/>
    </source>
</evidence>
<feature type="transmembrane region" description="Helical" evidence="11">
    <location>
        <begin position="170"/>
        <end position="192"/>
    </location>
</feature>
<gene>
    <name evidence="13" type="ORF">FHS76_001970</name>
</gene>
<evidence type="ECO:0000256" key="9">
    <source>
        <dbReference type="SAM" id="Coils"/>
    </source>
</evidence>
<dbReference type="InterPro" id="IPR036097">
    <property type="entry name" value="HisK_dim/P_sf"/>
</dbReference>
<keyword evidence="14" id="KW-1185">Reference proteome</keyword>
<dbReference type="EC" id="2.7.13.3" evidence="2"/>
<dbReference type="Pfam" id="PF02518">
    <property type="entry name" value="HATPase_c"/>
    <property type="match status" value="1"/>
</dbReference>
<dbReference type="PROSITE" id="PS50109">
    <property type="entry name" value="HIS_KIN"/>
    <property type="match status" value="1"/>
</dbReference>
<evidence type="ECO:0000259" key="12">
    <source>
        <dbReference type="PROSITE" id="PS50109"/>
    </source>
</evidence>
<dbReference type="InterPro" id="IPR004358">
    <property type="entry name" value="Sig_transdc_His_kin-like_C"/>
</dbReference>
<keyword evidence="3" id="KW-0597">Phosphoprotein</keyword>
<dbReference type="AlphaFoldDB" id="A0A7W9AWV8"/>
<accession>A0A7W9AWV8</accession>
<evidence type="ECO:0000256" key="1">
    <source>
        <dbReference type="ARBA" id="ARBA00000085"/>
    </source>
</evidence>
<proteinExistence type="predicted"/>
<dbReference type="GO" id="GO:0000155">
    <property type="term" value="F:phosphorelay sensor kinase activity"/>
    <property type="evidence" value="ECO:0007669"/>
    <property type="project" value="InterPro"/>
</dbReference>
<dbReference type="Gene3D" id="3.30.565.10">
    <property type="entry name" value="Histidine kinase-like ATPase, C-terminal domain"/>
    <property type="match status" value="1"/>
</dbReference>
<feature type="region of interest" description="Disordered" evidence="10">
    <location>
        <begin position="461"/>
        <end position="486"/>
    </location>
</feature>
<keyword evidence="11" id="KW-0812">Transmembrane</keyword>
<evidence type="ECO:0000256" key="7">
    <source>
        <dbReference type="ARBA" id="ARBA00022840"/>
    </source>
</evidence>
<feature type="domain" description="Histidine kinase" evidence="12">
    <location>
        <begin position="243"/>
        <end position="458"/>
    </location>
</feature>
<dbReference type="PRINTS" id="PR00344">
    <property type="entry name" value="BCTRLSENSOR"/>
</dbReference>
<dbReference type="RefSeq" id="WP_183651314.1">
    <property type="nucleotide sequence ID" value="NZ_JACIJG010000006.1"/>
</dbReference>
<evidence type="ECO:0000256" key="2">
    <source>
        <dbReference type="ARBA" id="ARBA00012438"/>
    </source>
</evidence>
<keyword evidence="7" id="KW-0067">ATP-binding</keyword>
<dbReference type="PANTHER" id="PTHR42878:SF7">
    <property type="entry name" value="SENSOR HISTIDINE KINASE GLRK"/>
    <property type="match status" value="1"/>
</dbReference>
<evidence type="ECO:0000256" key="10">
    <source>
        <dbReference type="SAM" id="MobiDB-lite"/>
    </source>
</evidence>
<dbReference type="SUPFAM" id="SSF47384">
    <property type="entry name" value="Homodimeric domain of signal transducing histidine kinase"/>
    <property type="match status" value="1"/>
</dbReference>
<dbReference type="InterPro" id="IPR036890">
    <property type="entry name" value="HATPase_C_sf"/>
</dbReference>
<dbReference type="GO" id="GO:0005524">
    <property type="term" value="F:ATP binding"/>
    <property type="evidence" value="ECO:0007669"/>
    <property type="project" value="UniProtKB-KW"/>
</dbReference>
<evidence type="ECO:0000256" key="4">
    <source>
        <dbReference type="ARBA" id="ARBA00022679"/>
    </source>
</evidence>
<keyword evidence="4" id="KW-0808">Transferase</keyword>
<dbReference type="SUPFAM" id="SSF55874">
    <property type="entry name" value="ATPase domain of HSP90 chaperone/DNA topoisomerase II/histidine kinase"/>
    <property type="match status" value="1"/>
</dbReference>
<reference evidence="13 14" key="1">
    <citation type="submission" date="2020-08" db="EMBL/GenBank/DDBJ databases">
        <title>Genomic Encyclopedia of Type Strains, Phase IV (KMG-IV): sequencing the most valuable type-strain genomes for metagenomic binning, comparative biology and taxonomic classification.</title>
        <authorList>
            <person name="Goeker M."/>
        </authorList>
    </citation>
    <scope>NUCLEOTIDE SEQUENCE [LARGE SCALE GENOMIC DNA]</scope>
    <source>
        <strain evidence="13 14">DSM 26944</strain>
    </source>
</reference>
<protein>
    <recommendedName>
        <fullName evidence="2">histidine kinase</fullName>
        <ecNumber evidence="2">2.7.13.3</ecNumber>
    </recommendedName>
</protein>
<keyword evidence="6 13" id="KW-0418">Kinase</keyword>
<keyword evidence="11" id="KW-1133">Transmembrane helix</keyword>
<dbReference type="CDD" id="cd00075">
    <property type="entry name" value="HATPase"/>
    <property type="match status" value="1"/>
</dbReference>
<evidence type="ECO:0000256" key="8">
    <source>
        <dbReference type="ARBA" id="ARBA00023012"/>
    </source>
</evidence>
<keyword evidence="9" id="KW-0175">Coiled coil</keyword>
<dbReference type="Gene3D" id="1.10.287.130">
    <property type="match status" value="1"/>
</dbReference>
<dbReference type="FunFam" id="3.30.565.10:FF:000006">
    <property type="entry name" value="Sensor histidine kinase WalK"/>
    <property type="match status" value="1"/>
</dbReference>
<evidence type="ECO:0000256" key="3">
    <source>
        <dbReference type="ARBA" id="ARBA00022553"/>
    </source>
</evidence>
<keyword evidence="5" id="KW-0547">Nucleotide-binding</keyword>
<comment type="catalytic activity">
    <reaction evidence="1">
        <text>ATP + protein L-histidine = ADP + protein N-phospho-L-histidine.</text>
        <dbReference type="EC" id="2.7.13.3"/>
    </reaction>
</comment>
<dbReference type="InterPro" id="IPR050351">
    <property type="entry name" value="BphY/WalK/GraS-like"/>
</dbReference>
<sequence length="486" mass="54383">MKLKRGYILSGLVMAGFAALLAYAFAQLLEIQKSLATFVGENMVWAISQTERDAGRLGETALTFQSGNGSTSELQLRLDVLYSRFSLLADAPQRKYFAAIPGGGETIRRNADRLPAIEKMIDAAPDRFDPVAIYEALVTMREELSKLASEAVILERDRSGTQRDQQLQTIYLIMFAVLGIMATGAILSWQVFSNMRKAERANRELQEYKEQLEHTVADRTAALREALENERKSKELYKSFITTVSHQFRTPVSIIDIIAQRFIRRADEFTPEIIIDKAKRMRSASRRLILLLESTANAERLDENGFQINRQPVNFAELVANTCIYHRELHPEQELITNIQESSEFCYCDGILIEQILVNLLNNAAKYSSADKPVEVTTQEDENEFRCMVRDYGIGIPAADADRIFTRFFRAGNTSHMAGTGLGLSLSYALAELHGGSLTFTSTEGEGSLFTLSLPKVARNATACPPPDADRSLHRGRGPHIGRTDR</sequence>
<dbReference type="InterPro" id="IPR003594">
    <property type="entry name" value="HATPase_dom"/>
</dbReference>
<evidence type="ECO:0000256" key="6">
    <source>
        <dbReference type="ARBA" id="ARBA00022777"/>
    </source>
</evidence>
<evidence type="ECO:0000256" key="11">
    <source>
        <dbReference type="SAM" id="Phobius"/>
    </source>
</evidence>
<dbReference type="EMBL" id="JACIJG010000006">
    <property type="protein sequence ID" value="MBB5702095.1"/>
    <property type="molecule type" value="Genomic_DNA"/>
</dbReference>
<dbReference type="InterPro" id="IPR005467">
    <property type="entry name" value="His_kinase_dom"/>
</dbReference>
<dbReference type="SMART" id="SM00387">
    <property type="entry name" value="HATPase_c"/>
    <property type="match status" value="1"/>
</dbReference>
<dbReference type="GO" id="GO:0000156">
    <property type="term" value="F:phosphorelay response regulator activity"/>
    <property type="evidence" value="ECO:0007669"/>
    <property type="project" value="TreeGrafter"/>
</dbReference>
<dbReference type="GO" id="GO:0030295">
    <property type="term" value="F:protein kinase activator activity"/>
    <property type="evidence" value="ECO:0007669"/>
    <property type="project" value="TreeGrafter"/>
</dbReference>
<keyword evidence="11" id="KW-0472">Membrane</keyword>
<evidence type="ECO:0000313" key="13">
    <source>
        <dbReference type="EMBL" id="MBB5702095.1"/>
    </source>
</evidence>
<keyword evidence="8" id="KW-0902">Two-component regulatory system</keyword>
<comment type="caution">
    <text evidence="13">The sequence shown here is derived from an EMBL/GenBank/DDBJ whole genome shotgun (WGS) entry which is preliminary data.</text>
</comment>
<evidence type="ECO:0000313" key="14">
    <source>
        <dbReference type="Proteomes" id="UP000555546"/>
    </source>
</evidence>